<organism evidence="2 3">
    <name type="scientific">Characodon lateralis</name>
    <dbReference type="NCBI Taxonomy" id="208331"/>
    <lineage>
        <taxon>Eukaryota</taxon>
        <taxon>Metazoa</taxon>
        <taxon>Chordata</taxon>
        <taxon>Craniata</taxon>
        <taxon>Vertebrata</taxon>
        <taxon>Euteleostomi</taxon>
        <taxon>Actinopterygii</taxon>
        <taxon>Neopterygii</taxon>
        <taxon>Teleostei</taxon>
        <taxon>Neoteleostei</taxon>
        <taxon>Acanthomorphata</taxon>
        <taxon>Ovalentaria</taxon>
        <taxon>Atherinomorphae</taxon>
        <taxon>Cyprinodontiformes</taxon>
        <taxon>Goodeidae</taxon>
        <taxon>Characodon</taxon>
    </lineage>
</organism>
<evidence type="ECO:0000313" key="2">
    <source>
        <dbReference type="EMBL" id="MED6295328.1"/>
    </source>
</evidence>
<evidence type="ECO:0000313" key="3">
    <source>
        <dbReference type="Proteomes" id="UP001352852"/>
    </source>
</evidence>
<proteinExistence type="predicted"/>
<dbReference type="EMBL" id="JAHUTJ010078432">
    <property type="protein sequence ID" value="MED6295328.1"/>
    <property type="molecule type" value="Genomic_DNA"/>
</dbReference>
<keyword evidence="3" id="KW-1185">Reference proteome</keyword>
<comment type="caution">
    <text evidence="2">The sequence shown here is derived from an EMBL/GenBank/DDBJ whole genome shotgun (WGS) entry which is preliminary data.</text>
</comment>
<feature type="region of interest" description="Disordered" evidence="1">
    <location>
        <begin position="44"/>
        <end position="68"/>
    </location>
</feature>
<gene>
    <name evidence="2" type="ORF">CHARACLAT_030613</name>
</gene>
<name>A0ABU7F7C3_9TELE</name>
<protein>
    <submittedName>
        <fullName evidence="2">Uncharacterized protein</fullName>
    </submittedName>
</protein>
<dbReference type="Proteomes" id="UP001352852">
    <property type="component" value="Unassembled WGS sequence"/>
</dbReference>
<accession>A0ABU7F7C3</accession>
<sequence>MRECFATSACLRFEDCISYLLSSLGFASSWQLSCSLRLLSQATSVPCPPSNDLDPECHSPWQPDHHNP</sequence>
<reference evidence="2 3" key="1">
    <citation type="submission" date="2021-06" db="EMBL/GenBank/DDBJ databases">
        <authorList>
            <person name="Palmer J.M."/>
        </authorList>
    </citation>
    <scope>NUCLEOTIDE SEQUENCE [LARGE SCALE GENOMIC DNA]</scope>
    <source>
        <strain evidence="2 3">CL_MEX2019</strain>
        <tissue evidence="2">Muscle</tissue>
    </source>
</reference>
<evidence type="ECO:0000256" key="1">
    <source>
        <dbReference type="SAM" id="MobiDB-lite"/>
    </source>
</evidence>